<dbReference type="SUPFAM" id="SSF110849">
    <property type="entry name" value="ParB/Sulfiredoxin"/>
    <property type="match status" value="1"/>
</dbReference>
<dbReference type="NCBIfam" id="TIGR00180">
    <property type="entry name" value="parB_part"/>
    <property type="match status" value="1"/>
</dbReference>
<reference evidence="3" key="1">
    <citation type="submission" date="2020-05" db="EMBL/GenBank/DDBJ databases">
        <authorList>
            <person name="Zhu T."/>
            <person name="Keshari N."/>
            <person name="Lu X."/>
        </authorList>
    </citation>
    <scope>NUCLEOTIDE SEQUENCE</scope>
    <source>
        <strain evidence="3">NK1-12</strain>
    </source>
</reference>
<evidence type="ECO:0000256" key="1">
    <source>
        <dbReference type="ARBA" id="ARBA00006295"/>
    </source>
</evidence>
<dbReference type="InterPro" id="IPR003115">
    <property type="entry name" value="ParB_N"/>
</dbReference>
<gene>
    <name evidence="3" type="ORF">HJG54_32185</name>
</gene>
<dbReference type="SMART" id="SM00470">
    <property type="entry name" value="ParB"/>
    <property type="match status" value="1"/>
</dbReference>
<dbReference type="RefSeq" id="WP_316435875.1">
    <property type="nucleotide sequence ID" value="NZ_CP053587.1"/>
</dbReference>
<dbReference type="InterPro" id="IPR050336">
    <property type="entry name" value="Chromosome_partition/occlusion"/>
</dbReference>
<dbReference type="Pfam" id="PF02195">
    <property type="entry name" value="ParB_N"/>
    <property type="match status" value="1"/>
</dbReference>
<name>A0AA96WM06_9CYAN</name>
<feature type="domain" description="ParB-like N-terminal" evidence="2">
    <location>
        <begin position="45"/>
        <end position="141"/>
    </location>
</feature>
<dbReference type="Gene3D" id="1.10.10.2830">
    <property type="match status" value="1"/>
</dbReference>
<dbReference type="PANTHER" id="PTHR33375">
    <property type="entry name" value="CHROMOSOME-PARTITIONING PROTEIN PARB-RELATED"/>
    <property type="match status" value="1"/>
</dbReference>
<dbReference type="Gene3D" id="3.90.1530.30">
    <property type="match status" value="1"/>
</dbReference>
<dbReference type="SUPFAM" id="SSF109709">
    <property type="entry name" value="KorB DNA-binding domain-like"/>
    <property type="match status" value="1"/>
</dbReference>
<dbReference type="GO" id="GO:0003677">
    <property type="term" value="F:DNA binding"/>
    <property type="evidence" value="ECO:0007669"/>
    <property type="project" value="InterPro"/>
</dbReference>
<dbReference type="GO" id="GO:0007059">
    <property type="term" value="P:chromosome segregation"/>
    <property type="evidence" value="ECO:0007669"/>
    <property type="project" value="TreeGrafter"/>
</dbReference>
<proteinExistence type="inferred from homology"/>
<dbReference type="InterPro" id="IPR041468">
    <property type="entry name" value="HTH_ParB/Spo0J"/>
</dbReference>
<evidence type="ECO:0000259" key="2">
    <source>
        <dbReference type="SMART" id="SM00470"/>
    </source>
</evidence>
<evidence type="ECO:0000313" key="3">
    <source>
        <dbReference type="EMBL" id="WNZ27535.1"/>
    </source>
</evidence>
<accession>A0AA96WM06</accession>
<comment type="similarity">
    <text evidence="1">Belongs to the ParB family.</text>
</comment>
<protein>
    <submittedName>
        <fullName evidence="3">ParB/RepB/Spo0J family partition protein</fullName>
    </submittedName>
</protein>
<dbReference type="InterPro" id="IPR036086">
    <property type="entry name" value="ParB/Sulfiredoxin_sf"/>
</dbReference>
<dbReference type="GO" id="GO:0005694">
    <property type="term" value="C:chromosome"/>
    <property type="evidence" value="ECO:0007669"/>
    <property type="project" value="TreeGrafter"/>
</dbReference>
<sequence length="343" mass="39000">MPRSTSKKTEQPYRRLRNTSNILSLYETSSEATSSDTPPHETDVLTLRLRDIYIKPNRVRKYFDSNALSSLANSMQTHGFIGTIVVRPNPNETQALSQPYVLVAGGRRYAAAKLAGLETLRAIVADLTEEQALEFELIENLQREDLNPIEETKGILQLLSKRLQLEETQVIALFQRHAYLQQNIDIQNTDAEFGQHWQTIEQLFEVIGKFTPDSFRVNRLPLLNLPEPILVAVSQGQLEYSKARLIARVKDESIQGRLLQQAIDEGLSQAQIQQTIQQLNQQLDQQSRSKTPAQLHQIQTRATGIAKTLKKSQVLASLSKRDQAKVEKLLDQLWEIISPEKEQ</sequence>
<dbReference type="EMBL" id="CP053587">
    <property type="protein sequence ID" value="WNZ27535.1"/>
    <property type="molecule type" value="Genomic_DNA"/>
</dbReference>
<dbReference type="InterPro" id="IPR004437">
    <property type="entry name" value="ParB/RepB/Spo0J"/>
</dbReference>
<dbReference type="PANTHER" id="PTHR33375:SF7">
    <property type="entry name" value="CHROMOSOME 2-PARTITIONING PROTEIN PARB-RELATED"/>
    <property type="match status" value="1"/>
</dbReference>
<dbReference type="Pfam" id="PF17762">
    <property type="entry name" value="HTH_ParB"/>
    <property type="match status" value="1"/>
</dbReference>
<dbReference type="AlphaFoldDB" id="A0AA96WM06"/>
<organism evidence="3">
    <name type="scientific">Leptolyngbya sp. NK1-12</name>
    <dbReference type="NCBI Taxonomy" id="2547451"/>
    <lineage>
        <taxon>Bacteria</taxon>
        <taxon>Bacillati</taxon>
        <taxon>Cyanobacteriota</taxon>
        <taxon>Cyanophyceae</taxon>
        <taxon>Leptolyngbyales</taxon>
        <taxon>Leptolyngbyaceae</taxon>
        <taxon>Leptolyngbya group</taxon>
        <taxon>Leptolyngbya</taxon>
    </lineage>
</organism>